<feature type="transmembrane region" description="Helical" evidence="7">
    <location>
        <begin position="42"/>
        <end position="65"/>
    </location>
</feature>
<keyword evidence="2 7" id="KW-0812">Transmembrane</keyword>
<feature type="transmembrane region" description="Helical" evidence="7">
    <location>
        <begin position="277"/>
        <end position="299"/>
    </location>
</feature>
<proteinExistence type="inferred from homology"/>
<dbReference type="InterPro" id="IPR049326">
    <property type="entry name" value="Rhodopsin_dom_fungi"/>
</dbReference>
<evidence type="ECO:0000313" key="9">
    <source>
        <dbReference type="EMBL" id="KJY01852.1"/>
    </source>
</evidence>
<evidence type="ECO:0000256" key="2">
    <source>
        <dbReference type="ARBA" id="ARBA00022692"/>
    </source>
</evidence>
<evidence type="ECO:0000259" key="8">
    <source>
        <dbReference type="Pfam" id="PF20684"/>
    </source>
</evidence>
<dbReference type="PANTHER" id="PTHR33048">
    <property type="entry name" value="PTH11-LIKE INTEGRAL MEMBRANE PROTEIN (AFU_ORTHOLOGUE AFUA_5G11245)"/>
    <property type="match status" value="1"/>
</dbReference>
<evidence type="ECO:0000256" key="7">
    <source>
        <dbReference type="SAM" id="Phobius"/>
    </source>
</evidence>
<feature type="region of interest" description="Disordered" evidence="6">
    <location>
        <begin position="382"/>
        <end position="439"/>
    </location>
</feature>
<feature type="domain" description="Rhodopsin" evidence="8">
    <location>
        <begin position="62"/>
        <end position="298"/>
    </location>
</feature>
<feature type="compositionally biased region" description="Basic and acidic residues" evidence="6">
    <location>
        <begin position="361"/>
        <end position="370"/>
    </location>
</feature>
<evidence type="ECO:0000256" key="6">
    <source>
        <dbReference type="SAM" id="MobiDB-lite"/>
    </source>
</evidence>
<dbReference type="STRING" id="1047168.A0A0F4GWR3"/>
<dbReference type="GO" id="GO:0016020">
    <property type="term" value="C:membrane"/>
    <property type="evidence" value="ECO:0007669"/>
    <property type="project" value="UniProtKB-SubCell"/>
</dbReference>
<feature type="compositionally biased region" description="Basic and acidic residues" evidence="6">
    <location>
        <begin position="408"/>
        <end position="431"/>
    </location>
</feature>
<feature type="transmembrane region" description="Helical" evidence="7">
    <location>
        <begin position="119"/>
        <end position="145"/>
    </location>
</feature>
<reference evidence="9 10" key="1">
    <citation type="submission" date="2015-03" db="EMBL/GenBank/DDBJ databases">
        <title>RNA-seq based gene annotation and comparative genomics of four Zymoseptoria species reveal species-specific pathogenicity related genes and transposable element activity.</title>
        <authorList>
            <person name="Grandaubert J."/>
            <person name="Bhattacharyya A."/>
            <person name="Stukenbrock E.H."/>
        </authorList>
    </citation>
    <scope>NUCLEOTIDE SEQUENCE [LARGE SCALE GENOMIC DNA]</scope>
    <source>
        <strain evidence="9 10">Zb18110</strain>
    </source>
</reference>
<gene>
    <name evidence="9" type="ORF">TI39_contig278g00073</name>
</gene>
<comment type="subcellular location">
    <subcellularLocation>
        <location evidence="1">Membrane</location>
        <topology evidence="1">Multi-pass membrane protein</topology>
    </subcellularLocation>
</comment>
<feature type="transmembrane region" description="Helical" evidence="7">
    <location>
        <begin position="235"/>
        <end position="257"/>
    </location>
</feature>
<accession>A0A0F4GWR3</accession>
<keyword evidence="4 7" id="KW-0472">Membrane</keyword>
<evidence type="ECO:0000256" key="4">
    <source>
        <dbReference type="ARBA" id="ARBA00023136"/>
    </source>
</evidence>
<dbReference type="AlphaFoldDB" id="A0A0F4GWR3"/>
<feature type="region of interest" description="Disordered" evidence="6">
    <location>
        <begin position="343"/>
        <end position="370"/>
    </location>
</feature>
<feature type="transmembrane region" description="Helical" evidence="7">
    <location>
        <begin position="202"/>
        <end position="223"/>
    </location>
</feature>
<keyword evidence="3 7" id="KW-1133">Transmembrane helix</keyword>
<feature type="transmembrane region" description="Helical" evidence="7">
    <location>
        <begin position="77"/>
        <end position="99"/>
    </location>
</feature>
<sequence length="463" mass="51508">MLSNRQALLPASINTANAMTTVLFRPLESVSLWTQAVPNKSPTLIIISIIIFSLATLIFATRLAWRFHHHQCGWDDLFAILAFITLTIQTAFGITAAHYGFGKHRSDILSTFSHAMFYFYLYQICYKLLGGFTKLTFCALYLAIFPPSHRNKWFRRVVWLTADVTVMGMVAFTLATIWQCTPARKAWRPEVVGRCIDNLRFWYAYAAFNTFMDIVVYIIPIPVIGNLQVSTRTRVGLLSMFGLGALVIAASIVRMVMLRGSAESFDDPTWGSMPALLWTEVEANLAVIVCCLPALRMLGVKIWRAIRSRSLSATELNGTAENGKGAAKIVGEAENGLRLGSFTRIRYSPPSSPPATKSHPFKRERLADGPLEYREQSPFDRLYSTMGLGPSPSESKESLEPRQSLASKPDRGEAIHKSTEVKVESRSRDSMALEQSVQTKPMECGAATLEDVLKAGPRAGPRK</sequence>
<name>A0A0F4GWR3_9PEZI</name>
<dbReference type="PANTHER" id="PTHR33048:SF47">
    <property type="entry name" value="INTEGRAL MEMBRANE PROTEIN-RELATED"/>
    <property type="match status" value="1"/>
</dbReference>
<organism evidence="9 10">
    <name type="scientific">Zymoseptoria brevis</name>
    <dbReference type="NCBI Taxonomy" id="1047168"/>
    <lineage>
        <taxon>Eukaryota</taxon>
        <taxon>Fungi</taxon>
        <taxon>Dikarya</taxon>
        <taxon>Ascomycota</taxon>
        <taxon>Pezizomycotina</taxon>
        <taxon>Dothideomycetes</taxon>
        <taxon>Dothideomycetidae</taxon>
        <taxon>Mycosphaerellales</taxon>
        <taxon>Mycosphaerellaceae</taxon>
        <taxon>Zymoseptoria</taxon>
    </lineage>
</organism>
<protein>
    <recommendedName>
        <fullName evidence="8">Rhodopsin domain-containing protein</fullName>
    </recommendedName>
</protein>
<evidence type="ECO:0000256" key="5">
    <source>
        <dbReference type="ARBA" id="ARBA00038359"/>
    </source>
</evidence>
<keyword evidence="10" id="KW-1185">Reference proteome</keyword>
<feature type="transmembrane region" description="Helical" evidence="7">
    <location>
        <begin position="157"/>
        <end position="178"/>
    </location>
</feature>
<comment type="similarity">
    <text evidence="5">Belongs to the SAT4 family.</text>
</comment>
<comment type="caution">
    <text evidence="9">The sequence shown here is derived from an EMBL/GenBank/DDBJ whole genome shotgun (WGS) entry which is preliminary data.</text>
</comment>
<dbReference type="Pfam" id="PF20684">
    <property type="entry name" value="Fung_rhodopsin"/>
    <property type="match status" value="1"/>
</dbReference>
<evidence type="ECO:0000256" key="3">
    <source>
        <dbReference type="ARBA" id="ARBA00022989"/>
    </source>
</evidence>
<evidence type="ECO:0000313" key="10">
    <source>
        <dbReference type="Proteomes" id="UP000033647"/>
    </source>
</evidence>
<dbReference type="Proteomes" id="UP000033647">
    <property type="component" value="Unassembled WGS sequence"/>
</dbReference>
<dbReference type="InterPro" id="IPR052337">
    <property type="entry name" value="SAT4-like"/>
</dbReference>
<dbReference type="EMBL" id="LAFY01000270">
    <property type="protein sequence ID" value="KJY01852.1"/>
    <property type="molecule type" value="Genomic_DNA"/>
</dbReference>
<evidence type="ECO:0000256" key="1">
    <source>
        <dbReference type="ARBA" id="ARBA00004141"/>
    </source>
</evidence>
<dbReference type="OrthoDB" id="5413793at2759"/>